<evidence type="ECO:0000313" key="2">
    <source>
        <dbReference type="Proteomes" id="UP000076595"/>
    </source>
</evidence>
<dbReference type="EMBL" id="CP011120">
    <property type="protein sequence ID" value="ANA12754.1"/>
    <property type="molecule type" value="Genomic_DNA"/>
</dbReference>
<organism evidence="1 2">
    <name type="scientific">Acetobacter oryzifermentans</name>
    <dbReference type="NCBI Taxonomy" id="1633874"/>
    <lineage>
        <taxon>Bacteria</taxon>
        <taxon>Pseudomonadati</taxon>
        <taxon>Pseudomonadota</taxon>
        <taxon>Alphaproteobacteria</taxon>
        <taxon>Acetobacterales</taxon>
        <taxon>Acetobacteraceae</taxon>
        <taxon>Acetobacter</taxon>
    </lineage>
</organism>
<sequence length="61" mass="7182">MGRKPIFEKPMTQVERNRHYLDKLKSRAKKNISGIELVENKKDADNNILNSYRYNPGVLSY</sequence>
<name>A0ABM6AGH4_9PROT</name>
<proteinExistence type="predicted"/>
<accession>A0ABM6AGH4</accession>
<reference evidence="1 2" key="1">
    <citation type="submission" date="2015-03" db="EMBL/GenBank/DDBJ databases">
        <title>Genome study of Acetobacter sp. SLV-7.</title>
        <authorList>
            <person name="Cho G.Y."/>
            <person name="Jeon C.O."/>
        </authorList>
    </citation>
    <scope>NUCLEOTIDE SEQUENCE [LARGE SCALE GENOMIC DNA]</scope>
    <source>
        <strain evidence="1 2">SLV-7</strain>
    </source>
</reference>
<evidence type="ECO:0000313" key="1">
    <source>
        <dbReference type="EMBL" id="ANA12754.1"/>
    </source>
</evidence>
<dbReference type="Proteomes" id="UP000076595">
    <property type="component" value="Chromosome"/>
</dbReference>
<protein>
    <submittedName>
        <fullName evidence="1">Uncharacterized protein</fullName>
    </submittedName>
</protein>
<keyword evidence="2" id="KW-1185">Reference proteome</keyword>
<gene>
    <name evidence="1" type="ORF">WG31_00920</name>
</gene>